<dbReference type="InterPro" id="IPR021899">
    <property type="entry name" value="DUF3511"/>
</dbReference>
<protein>
    <submittedName>
        <fullName evidence="2">Uncharacterized protein</fullName>
    </submittedName>
</protein>
<dbReference type="Proteomes" id="UP000326396">
    <property type="component" value="Linkage Group LG12"/>
</dbReference>
<evidence type="ECO:0000313" key="2">
    <source>
        <dbReference type="EMBL" id="KAD6454580.1"/>
    </source>
</evidence>
<dbReference type="AlphaFoldDB" id="A0A5N6PIL0"/>
<dbReference type="PANTHER" id="PTHR33193">
    <property type="entry name" value="DOMAIN PROTEIN, PUTATIVE (DUF3511)-RELATED"/>
    <property type="match status" value="1"/>
</dbReference>
<dbReference type="EMBL" id="SZYD01000004">
    <property type="protein sequence ID" value="KAD6454580.1"/>
    <property type="molecule type" value="Genomic_DNA"/>
</dbReference>
<gene>
    <name evidence="2" type="ORF">E3N88_09286</name>
</gene>
<sequence>MGDFRSRSASTSRSYNYSYNNDGDNHVDRYHGGTRQKISNFDNNPPYNFRSFSVSYGPPPQTNMDLVVAGTGREFNLKKVKSTAKSWSFNDPEFQRKKRVASYRAYSIQGKVKGSFRKSFSDFLVLNGQMYENLKISGGSKVKTQGRIHGGRGGSTTLE</sequence>
<dbReference type="PANTHER" id="PTHR33193:SF62">
    <property type="entry name" value="FAMILY ABC TRANSPORTER, PUTATIVE (DUF3511)-RELATED"/>
    <property type="match status" value="1"/>
</dbReference>
<proteinExistence type="predicted"/>
<keyword evidence="3" id="KW-1185">Reference proteome</keyword>
<feature type="region of interest" description="Disordered" evidence="1">
    <location>
        <begin position="1"/>
        <end position="20"/>
    </location>
</feature>
<reference evidence="2 3" key="1">
    <citation type="submission" date="2019-05" db="EMBL/GenBank/DDBJ databases">
        <title>Mikania micrantha, genome provides insights into the molecular mechanism of rapid growth.</title>
        <authorList>
            <person name="Liu B."/>
        </authorList>
    </citation>
    <scope>NUCLEOTIDE SEQUENCE [LARGE SCALE GENOMIC DNA]</scope>
    <source>
        <strain evidence="2">NLD-2019</strain>
        <tissue evidence="2">Leaf</tissue>
    </source>
</reference>
<accession>A0A5N6PIL0</accession>
<evidence type="ECO:0000313" key="3">
    <source>
        <dbReference type="Proteomes" id="UP000326396"/>
    </source>
</evidence>
<dbReference type="Pfam" id="PF12023">
    <property type="entry name" value="DUF3511"/>
    <property type="match status" value="1"/>
</dbReference>
<evidence type="ECO:0000256" key="1">
    <source>
        <dbReference type="SAM" id="MobiDB-lite"/>
    </source>
</evidence>
<comment type="caution">
    <text evidence="2">The sequence shown here is derived from an EMBL/GenBank/DDBJ whole genome shotgun (WGS) entry which is preliminary data.</text>
</comment>
<feature type="compositionally biased region" description="Low complexity" evidence="1">
    <location>
        <begin position="7"/>
        <end position="20"/>
    </location>
</feature>
<organism evidence="2 3">
    <name type="scientific">Mikania micrantha</name>
    <name type="common">bitter vine</name>
    <dbReference type="NCBI Taxonomy" id="192012"/>
    <lineage>
        <taxon>Eukaryota</taxon>
        <taxon>Viridiplantae</taxon>
        <taxon>Streptophyta</taxon>
        <taxon>Embryophyta</taxon>
        <taxon>Tracheophyta</taxon>
        <taxon>Spermatophyta</taxon>
        <taxon>Magnoliopsida</taxon>
        <taxon>eudicotyledons</taxon>
        <taxon>Gunneridae</taxon>
        <taxon>Pentapetalae</taxon>
        <taxon>asterids</taxon>
        <taxon>campanulids</taxon>
        <taxon>Asterales</taxon>
        <taxon>Asteraceae</taxon>
        <taxon>Asteroideae</taxon>
        <taxon>Heliantheae alliance</taxon>
        <taxon>Eupatorieae</taxon>
        <taxon>Mikania</taxon>
    </lineage>
</organism>
<dbReference type="OrthoDB" id="1655903at2759"/>
<name>A0A5N6PIL0_9ASTR</name>